<evidence type="ECO:0000256" key="6">
    <source>
        <dbReference type="SAM" id="MobiDB-lite"/>
    </source>
</evidence>
<gene>
    <name evidence="8" type="ORF">BDFB_013680</name>
</gene>
<name>A0A482W2K4_ASBVE</name>
<feature type="compositionally biased region" description="Polar residues" evidence="6">
    <location>
        <begin position="76"/>
        <end position="86"/>
    </location>
</feature>
<accession>A0A482W2K4</accession>
<evidence type="ECO:0000256" key="2">
    <source>
        <dbReference type="ARBA" id="ARBA00022729"/>
    </source>
</evidence>
<dbReference type="PANTHER" id="PTHR23301">
    <property type="entry name" value="CHITIN BINDING PERITROPHIN-A"/>
    <property type="match status" value="1"/>
</dbReference>
<evidence type="ECO:0000256" key="5">
    <source>
        <dbReference type="ARBA" id="ARBA00023180"/>
    </source>
</evidence>
<organism evidence="8 9">
    <name type="scientific">Asbolus verrucosus</name>
    <name type="common">Desert ironclad beetle</name>
    <dbReference type="NCBI Taxonomy" id="1661398"/>
    <lineage>
        <taxon>Eukaryota</taxon>
        <taxon>Metazoa</taxon>
        <taxon>Ecdysozoa</taxon>
        <taxon>Arthropoda</taxon>
        <taxon>Hexapoda</taxon>
        <taxon>Insecta</taxon>
        <taxon>Pterygota</taxon>
        <taxon>Neoptera</taxon>
        <taxon>Endopterygota</taxon>
        <taxon>Coleoptera</taxon>
        <taxon>Polyphaga</taxon>
        <taxon>Cucujiformia</taxon>
        <taxon>Tenebrionidae</taxon>
        <taxon>Pimeliinae</taxon>
        <taxon>Asbolus</taxon>
    </lineage>
</organism>
<evidence type="ECO:0000256" key="3">
    <source>
        <dbReference type="ARBA" id="ARBA00022737"/>
    </source>
</evidence>
<dbReference type="PROSITE" id="PS50940">
    <property type="entry name" value="CHIT_BIND_II"/>
    <property type="match status" value="2"/>
</dbReference>
<evidence type="ECO:0000313" key="9">
    <source>
        <dbReference type="Proteomes" id="UP000292052"/>
    </source>
</evidence>
<dbReference type="Pfam" id="PF01607">
    <property type="entry name" value="CBM_14"/>
    <property type="match status" value="2"/>
</dbReference>
<feature type="compositionally biased region" description="Low complexity" evidence="6">
    <location>
        <begin position="65"/>
        <end position="75"/>
    </location>
</feature>
<keyword evidence="5" id="KW-0325">Glycoprotein</keyword>
<dbReference type="PANTHER" id="PTHR23301:SF0">
    <property type="entry name" value="CHITIN-BINDING TYPE-2 DOMAIN-CONTAINING PROTEIN-RELATED"/>
    <property type="match status" value="1"/>
</dbReference>
<feature type="region of interest" description="Disordered" evidence="6">
    <location>
        <begin position="61"/>
        <end position="209"/>
    </location>
</feature>
<dbReference type="GO" id="GO:0008061">
    <property type="term" value="F:chitin binding"/>
    <property type="evidence" value="ECO:0007669"/>
    <property type="project" value="UniProtKB-KW"/>
</dbReference>
<keyword evidence="9" id="KW-1185">Reference proteome</keyword>
<proteinExistence type="predicted"/>
<keyword evidence="2" id="KW-0732">Signal</keyword>
<dbReference type="Gene3D" id="2.170.140.10">
    <property type="entry name" value="Chitin binding domain"/>
    <property type="match status" value="2"/>
</dbReference>
<keyword evidence="3" id="KW-0677">Repeat</keyword>
<dbReference type="GO" id="GO:0005576">
    <property type="term" value="C:extracellular region"/>
    <property type="evidence" value="ECO:0007669"/>
    <property type="project" value="InterPro"/>
</dbReference>
<dbReference type="AlphaFoldDB" id="A0A482W2K4"/>
<dbReference type="SMART" id="SM00494">
    <property type="entry name" value="ChtBD2"/>
    <property type="match status" value="2"/>
</dbReference>
<keyword evidence="1" id="KW-0147">Chitin-binding</keyword>
<feature type="domain" description="Chitin-binding type-2" evidence="7">
    <location>
        <begin position="5"/>
        <end position="64"/>
    </location>
</feature>
<dbReference type="SUPFAM" id="SSF57625">
    <property type="entry name" value="Invertebrate chitin-binding proteins"/>
    <property type="match status" value="2"/>
</dbReference>
<protein>
    <submittedName>
        <fullName evidence="8">CBM 14 domain containing protein</fullName>
    </submittedName>
</protein>
<evidence type="ECO:0000313" key="8">
    <source>
        <dbReference type="EMBL" id="RZC39266.1"/>
    </source>
</evidence>
<reference evidence="8 9" key="1">
    <citation type="submission" date="2017-03" db="EMBL/GenBank/DDBJ databases">
        <title>Genome of the blue death feigning beetle - Asbolus verrucosus.</title>
        <authorList>
            <person name="Rider S.D."/>
        </authorList>
    </citation>
    <scope>NUCLEOTIDE SEQUENCE [LARGE SCALE GENOMIC DNA]</scope>
    <source>
        <strain evidence="8">Butters</strain>
        <tissue evidence="8">Head and leg muscle</tissue>
    </source>
</reference>
<dbReference type="InterPro" id="IPR036508">
    <property type="entry name" value="Chitin-bd_dom_sf"/>
</dbReference>
<feature type="non-terminal residue" evidence="8">
    <location>
        <position position="1"/>
    </location>
</feature>
<dbReference type="STRING" id="1661398.A0A482W2K4"/>
<dbReference type="OrthoDB" id="6020543at2759"/>
<dbReference type="EMBL" id="QDEB01036023">
    <property type="protein sequence ID" value="RZC39266.1"/>
    <property type="molecule type" value="Genomic_DNA"/>
</dbReference>
<feature type="compositionally biased region" description="Low complexity" evidence="6">
    <location>
        <begin position="164"/>
        <end position="190"/>
    </location>
</feature>
<comment type="caution">
    <text evidence="8">The sequence shown here is derived from an EMBL/GenBank/DDBJ whole genome shotgun (WGS) entry which is preliminary data.</text>
</comment>
<evidence type="ECO:0000256" key="4">
    <source>
        <dbReference type="ARBA" id="ARBA00023157"/>
    </source>
</evidence>
<evidence type="ECO:0000256" key="1">
    <source>
        <dbReference type="ARBA" id="ARBA00022669"/>
    </source>
</evidence>
<dbReference type="InterPro" id="IPR051940">
    <property type="entry name" value="Chitin_bind-dev_reg"/>
</dbReference>
<sequence>LFFAAPECPPVDGPDAVYFPDPTDCSRFYECSNGVAYLFDCPAGLDFDPKLNVCNYPEQAGCRGGTTTVSPTPSTDQPESTTSGWRTTSTTSTTSAAPTTTTSTTSAAPTTTPGCDTHSPTETESSEPTRTTEGTTRSTDTTDDDNSSNDSNSSSDESNDSSKDSNSSSDESKNSSSNDSDTSNDSNGSSDDSDSSSDDSSRESNGSDEFYDETIFSVVDELYGQKCTVDSSNLSVRFHPTDCGKYLKCYLEKTLVKLCPANYHFHSKVTICMPPEYAKCGA</sequence>
<dbReference type="InterPro" id="IPR002557">
    <property type="entry name" value="Chitin-bd_dom"/>
</dbReference>
<evidence type="ECO:0000259" key="7">
    <source>
        <dbReference type="PROSITE" id="PS50940"/>
    </source>
</evidence>
<feature type="compositionally biased region" description="Low complexity" evidence="6">
    <location>
        <begin position="120"/>
        <end position="139"/>
    </location>
</feature>
<dbReference type="Proteomes" id="UP000292052">
    <property type="component" value="Unassembled WGS sequence"/>
</dbReference>
<feature type="compositionally biased region" description="Low complexity" evidence="6">
    <location>
        <begin position="87"/>
        <end position="113"/>
    </location>
</feature>
<keyword evidence="4" id="KW-1015">Disulfide bond</keyword>
<feature type="domain" description="Chitin-binding type-2" evidence="7">
    <location>
        <begin position="224"/>
        <end position="282"/>
    </location>
</feature>